<dbReference type="Gene3D" id="3.40.50.720">
    <property type="entry name" value="NAD(P)-binding Rossmann-like Domain"/>
    <property type="match status" value="2"/>
</dbReference>
<keyword evidence="2 4" id="KW-0560">Oxidoreductase</keyword>
<dbReference type="PANTHER" id="PTHR43761">
    <property type="entry name" value="D-ISOMER SPECIFIC 2-HYDROXYACID DEHYDROGENASE FAMILY PROTEIN (AFU_ORTHOLOGUE AFUA_1G13630)"/>
    <property type="match status" value="1"/>
</dbReference>
<dbReference type="SUPFAM" id="SSF52283">
    <property type="entry name" value="Formate/glycerate dehydrogenase catalytic domain-like"/>
    <property type="match status" value="1"/>
</dbReference>
<accession>G8LXN1</accession>
<proteinExistence type="inferred from homology"/>
<dbReference type="PROSITE" id="PS00670">
    <property type="entry name" value="D_2_HYDROXYACID_DH_2"/>
    <property type="match status" value="1"/>
</dbReference>
<feature type="domain" description="D-isomer specific 2-hydroxyacid dehydrogenase NAD-binding" evidence="6">
    <location>
        <begin position="107"/>
        <end position="288"/>
    </location>
</feature>
<comment type="similarity">
    <text evidence="1 4">Belongs to the D-isomer specific 2-hydroxyacid dehydrogenase family.</text>
</comment>
<organism evidence="7 8">
    <name type="scientific">Acetivibrio clariflavus (strain DSM 19732 / NBRC 101661 / EBR45)</name>
    <name type="common">Clostridium clariflavum</name>
    <dbReference type="NCBI Taxonomy" id="720554"/>
    <lineage>
        <taxon>Bacteria</taxon>
        <taxon>Bacillati</taxon>
        <taxon>Bacillota</taxon>
        <taxon>Clostridia</taxon>
        <taxon>Eubacteriales</taxon>
        <taxon>Oscillospiraceae</taxon>
        <taxon>Acetivibrio</taxon>
    </lineage>
</organism>
<dbReference type="NCBIfam" id="NF006263">
    <property type="entry name" value="PRK08410.1"/>
    <property type="match status" value="1"/>
</dbReference>
<evidence type="ECO:0000259" key="6">
    <source>
        <dbReference type="Pfam" id="PF02826"/>
    </source>
</evidence>
<dbReference type="InterPro" id="IPR036291">
    <property type="entry name" value="NAD(P)-bd_dom_sf"/>
</dbReference>
<dbReference type="Proteomes" id="UP000005435">
    <property type="component" value="Chromosome"/>
</dbReference>
<protein>
    <submittedName>
        <fullName evidence="7">Lactate dehydrogenase-like oxidoreductase</fullName>
    </submittedName>
</protein>
<name>G8LXN1_ACECE</name>
<dbReference type="KEGG" id="ccl:Clocl_1067"/>
<dbReference type="InterPro" id="IPR029753">
    <property type="entry name" value="D-isomer_DH_CS"/>
</dbReference>
<dbReference type="InterPro" id="IPR006140">
    <property type="entry name" value="D-isomer_DH_NAD-bd"/>
</dbReference>
<evidence type="ECO:0000256" key="4">
    <source>
        <dbReference type="RuleBase" id="RU003719"/>
    </source>
</evidence>
<evidence type="ECO:0000256" key="2">
    <source>
        <dbReference type="ARBA" id="ARBA00023002"/>
    </source>
</evidence>
<keyword evidence="3" id="KW-0520">NAD</keyword>
<gene>
    <name evidence="7" type="ordered locus">Clocl_1067</name>
</gene>
<evidence type="ECO:0000256" key="1">
    <source>
        <dbReference type="ARBA" id="ARBA00005854"/>
    </source>
</evidence>
<dbReference type="InterPro" id="IPR050418">
    <property type="entry name" value="D-iso_2-hydroxyacid_DH_PdxB"/>
</dbReference>
<dbReference type="GO" id="GO:0051287">
    <property type="term" value="F:NAD binding"/>
    <property type="evidence" value="ECO:0007669"/>
    <property type="project" value="InterPro"/>
</dbReference>
<reference evidence="7 8" key="2">
    <citation type="journal article" date="2012" name="Stand. Genomic Sci.">
        <title>Complete Genome Sequence of Clostridium clariflavum DSM 19732.</title>
        <authorList>
            <person name="Izquierdo J.A."/>
            <person name="Goodwin L."/>
            <person name="Davenport K.W."/>
            <person name="Teshima H."/>
            <person name="Bruce D."/>
            <person name="Detter C."/>
            <person name="Tapia R."/>
            <person name="Han S."/>
            <person name="Land M."/>
            <person name="Hauser L."/>
            <person name="Jeffries C.D."/>
            <person name="Han J."/>
            <person name="Pitluck S."/>
            <person name="Nolan M."/>
            <person name="Chen A."/>
            <person name="Huntemann M."/>
            <person name="Mavromatis K."/>
            <person name="Mikhailova N."/>
            <person name="Liolios K."/>
            <person name="Woyke T."/>
            <person name="Lynd L.R."/>
        </authorList>
    </citation>
    <scope>NUCLEOTIDE SEQUENCE [LARGE SCALE GENOMIC DNA]</scope>
    <source>
        <strain evidence="8">DSM 19732 / NBRC 101661 / EBR45</strain>
    </source>
</reference>
<evidence type="ECO:0000259" key="5">
    <source>
        <dbReference type="Pfam" id="PF00389"/>
    </source>
</evidence>
<dbReference type="OrthoDB" id="9805416at2"/>
<dbReference type="Pfam" id="PF02826">
    <property type="entry name" value="2-Hacid_dh_C"/>
    <property type="match status" value="1"/>
</dbReference>
<dbReference type="InterPro" id="IPR006139">
    <property type="entry name" value="D-isomer_2_OHA_DH_cat_dom"/>
</dbReference>
<dbReference type="CDD" id="cd12162">
    <property type="entry name" value="2-Hacid_dh_4"/>
    <property type="match status" value="1"/>
</dbReference>
<reference evidence="8" key="1">
    <citation type="submission" date="2011-12" db="EMBL/GenBank/DDBJ databases">
        <title>Complete sequence of Clostridium clariflavum DSM 19732.</title>
        <authorList>
            <consortium name="US DOE Joint Genome Institute"/>
            <person name="Lucas S."/>
            <person name="Han J."/>
            <person name="Lapidus A."/>
            <person name="Cheng J.-F."/>
            <person name="Goodwin L."/>
            <person name="Pitluck S."/>
            <person name="Peters L."/>
            <person name="Teshima H."/>
            <person name="Detter J.C."/>
            <person name="Han C."/>
            <person name="Tapia R."/>
            <person name="Land M."/>
            <person name="Hauser L."/>
            <person name="Kyrpides N."/>
            <person name="Ivanova N."/>
            <person name="Pagani I."/>
            <person name="Kitzmiller T."/>
            <person name="Lynd L."/>
            <person name="Izquierdo J."/>
            <person name="Woyke T."/>
        </authorList>
    </citation>
    <scope>NUCLEOTIDE SEQUENCE [LARGE SCALE GENOMIC DNA]</scope>
    <source>
        <strain evidence="8">DSM 19732 / NBRC 101661 / EBR45</strain>
    </source>
</reference>
<feature type="domain" description="D-isomer specific 2-hydroxyacid dehydrogenase catalytic" evidence="5">
    <location>
        <begin position="16"/>
        <end position="319"/>
    </location>
</feature>
<dbReference type="AlphaFoldDB" id="G8LXN1"/>
<dbReference type="GO" id="GO:0016616">
    <property type="term" value="F:oxidoreductase activity, acting on the CH-OH group of donors, NAD or NADP as acceptor"/>
    <property type="evidence" value="ECO:0007669"/>
    <property type="project" value="InterPro"/>
</dbReference>
<evidence type="ECO:0000256" key="3">
    <source>
        <dbReference type="ARBA" id="ARBA00023027"/>
    </source>
</evidence>
<dbReference type="PANTHER" id="PTHR43761:SF1">
    <property type="entry name" value="D-ISOMER SPECIFIC 2-HYDROXYACID DEHYDROGENASE CATALYTIC DOMAIN-CONTAINING PROTEIN-RELATED"/>
    <property type="match status" value="1"/>
</dbReference>
<evidence type="ECO:0000313" key="8">
    <source>
        <dbReference type="Proteomes" id="UP000005435"/>
    </source>
</evidence>
<dbReference type="eggNOG" id="COG1052">
    <property type="taxonomic scope" value="Bacteria"/>
</dbReference>
<dbReference type="SUPFAM" id="SSF51735">
    <property type="entry name" value="NAD(P)-binding Rossmann-fold domains"/>
    <property type="match status" value="1"/>
</dbReference>
<dbReference type="EMBL" id="CP003065">
    <property type="protein sequence ID" value="AEV67742.1"/>
    <property type="molecule type" value="Genomic_DNA"/>
</dbReference>
<dbReference type="HOGENOM" id="CLU_019796_1_3_9"/>
<dbReference type="Pfam" id="PF00389">
    <property type="entry name" value="2-Hacid_dh"/>
    <property type="match status" value="1"/>
</dbReference>
<dbReference type="PROSITE" id="PS00671">
    <property type="entry name" value="D_2_HYDROXYACID_DH_3"/>
    <property type="match status" value="1"/>
</dbReference>
<dbReference type="RefSeq" id="WP_014254360.1">
    <property type="nucleotide sequence ID" value="NC_016627.1"/>
</dbReference>
<keyword evidence="8" id="KW-1185">Reference proteome</keyword>
<sequence length="319" mass="35648">MAKICILDAKTLGNDADLSGLSKLGEVTVYDITKPDEVADRIREQEIVITNKVVLNESNMKDASNLKLICVAATGTNNIDLEYAKTRSIAVSNVAGYSTSSVLQHTFAMLFYLMEDLRYYDEYVKSMSYSKSDIFTHLDKPFEELGGKTWGIIGLGAIGSSVASLAKTFGCRVVYYSTTGKNNNLQYERVELDELLKQSDIVSIHAPLNDKTRNLIDYKRLQTMKKSAILLNLGRGGIVNELDLAKALDDDWIRGAALDVLEIEPVNPDNPLLNLKNPDKLLITPHIAWASVQARKRLINELELNIKAFLNNEYRNRVN</sequence>
<dbReference type="STRING" id="720554.Clocl_1067"/>
<evidence type="ECO:0000313" key="7">
    <source>
        <dbReference type="EMBL" id="AEV67742.1"/>
    </source>
</evidence>